<evidence type="ECO:0000256" key="2">
    <source>
        <dbReference type="ARBA" id="ARBA00007175"/>
    </source>
</evidence>
<gene>
    <name evidence="6" type="ORF">N7G274_001625</name>
</gene>
<keyword evidence="7" id="KW-1185">Reference proteome</keyword>
<evidence type="ECO:0000313" key="6">
    <source>
        <dbReference type="EMBL" id="KAL2046178.1"/>
    </source>
</evidence>
<protein>
    <recommendedName>
        <fullName evidence="8">Nucleolar protein 12</fullName>
    </recommendedName>
</protein>
<feature type="compositionally biased region" description="Polar residues" evidence="5">
    <location>
        <begin position="156"/>
        <end position="167"/>
    </location>
</feature>
<dbReference type="PANTHER" id="PTHR14577:SF0">
    <property type="entry name" value="NUCLEOLAR PROTEIN 12"/>
    <property type="match status" value="1"/>
</dbReference>
<organism evidence="6 7">
    <name type="scientific">Stereocaulon virgatum</name>
    <dbReference type="NCBI Taxonomy" id="373712"/>
    <lineage>
        <taxon>Eukaryota</taxon>
        <taxon>Fungi</taxon>
        <taxon>Dikarya</taxon>
        <taxon>Ascomycota</taxon>
        <taxon>Pezizomycotina</taxon>
        <taxon>Lecanoromycetes</taxon>
        <taxon>OSLEUM clade</taxon>
        <taxon>Lecanoromycetidae</taxon>
        <taxon>Lecanorales</taxon>
        <taxon>Lecanorineae</taxon>
        <taxon>Stereocaulaceae</taxon>
        <taxon>Stereocaulon</taxon>
    </lineage>
</organism>
<feature type="compositionally biased region" description="Basic and acidic residues" evidence="5">
    <location>
        <begin position="141"/>
        <end position="150"/>
    </location>
</feature>
<feature type="region of interest" description="Disordered" evidence="5">
    <location>
        <begin position="91"/>
        <end position="125"/>
    </location>
</feature>
<keyword evidence="4" id="KW-0539">Nucleus</keyword>
<evidence type="ECO:0000256" key="5">
    <source>
        <dbReference type="SAM" id="MobiDB-lite"/>
    </source>
</evidence>
<dbReference type="InterPro" id="IPR019186">
    <property type="entry name" value="Nucleolar_protein_12"/>
</dbReference>
<reference evidence="6 7" key="1">
    <citation type="submission" date="2024-09" db="EMBL/GenBank/DDBJ databases">
        <title>Rethinking Asexuality: The Enigmatic Case of Functional Sexual Genes in Lepraria (Stereocaulaceae).</title>
        <authorList>
            <person name="Doellman M."/>
            <person name="Sun Y."/>
            <person name="Barcenas-Pena A."/>
            <person name="Lumbsch H.T."/>
            <person name="Grewe F."/>
        </authorList>
    </citation>
    <scope>NUCLEOTIDE SEQUENCE [LARGE SCALE GENOMIC DNA]</scope>
    <source>
        <strain evidence="6 7">Mercado 3170</strain>
    </source>
</reference>
<feature type="compositionally biased region" description="Acidic residues" evidence="5">
    <location>
        <begin position="100"/>
        <end position="113"/>
    </location>
</feature>
<keyword evidence="3" id="KW-0175">Coiled coil</keyword>
<dbReference type="EMBL" id="JBEFKJ010000004">
    <property type="protein sequence ID" value="KAL2046178.1"/>
    <property type="molecule type" value="Genomic_DNA"/>
</dbReference>
<evidence type="ECO:0008006" key="8">
    <source>
        <dbReference type="Google" id="ProtNLM"/>
    </source>
</evidence>
<proteinExistence type="inferred from homology"/>
<feature type="region of interest" description="Disordered" evidence="5">
    <location>
        <begin position="141"/>
        <end position="229"/>
    </location>
</feature>
<name>A0ABR4ARS5_9LECA</name>
<evidence type="ECO:0000256" key="3">
    <source>
        <dbReference type="ARBA" id="ARBA00023054"/>
    </source>
</evidence>
<comment type="caution">
    <text evidence="6">The sequence shown here is derived from an EMBL/GenBank/DDBJ whole genome shotgun (WGS) entry which is preliminary data.</text>
</comment>
<comment type="similarity">
    <text evidence="2">Belongs to the RRP17 family.</text>
</comment>
<feature type="compositionally biased region" description="Basic and acidic residues" evidence="5">
    <location>
        <begin position="177"/>
        <end position="192"/>
    </location>
</feature>
<feature type="compositionally biased region" description="Basic and acidic residues" evidence="5">
    <location>
        <begin position="202"/>
        <end position="223"/>
    </location>
</feature>
<dbReference type="PANTHER" id="PTHR14577">
    <property type="entry name" value="NUCLEOLAR PROTEIN 12"/>
    <property type="match status" value="1"/>
</dbReference>
<dbReference type="Pfam" id="PF09805">
    <property type="entry name" value="Nop25"/>
    <property type="match status" value="1"/>
</dbReference>
<comment type="subcellular location">
    <subcellularLocation>
        <location evidence="1">Nucleus</location>
        <location evidence="1">Nucleolus</location>
    </subcellularLocation>
</comment>
<sequence>MFSRPRAKVTAPPPKKKRKVTSAIEEITFDPSAREDYLSGFHKRKLQRIKHAKEEAAKREREEKLTARKILREGRKADLEKHVEAVNAMLREQDGNVSDSSEDFEGDQWDGIEENPVVDRDDEYVDEDRFTTVTIEAVDVTRDGLRKAVGEDESSQESGTEGVNNEPSEGVAGHKRKELEKGERIWTKETPKRPKKRKKKFHYESKAERKVTRYKERSGNKDKAKARKR</sequence>
<evidence type="ECO:0000256" key="4">
    <source>
        <dbReference type="ARBA" id="ARBA00023242"/>
    </source>
</evidence>
<dbReference type="Proteomes" id="UP001590950">
    <property type="component" value="Unassembled WGS sequence"/>
</dbReference>
<evidence type="ECO:0000313" key="7">
    <source>
        <dbReference type="Proteomes" id="UP001590950"/>
    </source>
</evidence>
<evidence type="ECO:0000256" key="1">
    <source>
        <dbReference type="ARBA" id="ARBA00004604"/>
    </source>
</evidence>
<accession>A0ABR4ARS5</accession>